<protein>
    <submittedName>
        <fullName evidence="1">Uncharacterized protein</fullName>
    </submittedName>
</protein>
<name>A0ABY5S6W2_9BACL</name>
<evidence type="ECO:0000313" key="2">
    <source>
        <dbReference type="Proteomes" id="UP001057877"/>
    </source>
</evidence>
<sequence length="88" mass="9788">MAENNIVFTMANPQPEIDIMKALPNARVFAWIVPGRPGEGGGSVRRAALLMHVLFQTIVIDIVGEYGNACRCRMGIVQRSNKDWIFIT</sequence>
<dbReference type="RefSeq" id="WP_258385731.1">
    <property type="nucleotide sequence ID" value="NZ_CP091430.1"/>
</dbReference>
<keyword evidence="2" id="KW-1185">Reference proteome</keyword>
<evidence type="ECO:0000313" key="1">
    <source>
        <dbReference type="EMBL" id="UVI29642.1"/>
    </source>
</evidence>
<dbReference type="Proteomes" id="UP001057877">
    <property type="component" value="Chromosome"/>
</dbReference>
<accession>A0ABY5S6W2</accession>
<gene>
    <name evidence="1" type="ORF">L1F29_30220</name>
</gene>
<proteinExistence type="predicted"/>
<reference evidence="1" key="1">
    <citation type="submission" date="2022-01" db="EMBL/GenBank/DDBJ databases">
        <title>Paenibacillus spongiae sp. nov., isolated from marine sponge.</title>
        <authorList>
            <person name="Li Z."/>
            <person name="Zhang M."/>
        </authorList>
    </citation>
    <scope>NUCLEOTIDE SEQUENCE</scope>
    <source>
        <strain evidence="1">PHS-Z3</strain>
    </source>
</reference>
<organism evidence="1 2">
    <name type="scientific">Paenibacillus spongiae</name>
    <dbReference type="NCBI Taxonomy" id="2909671"/>
    <lineage>
        <taxon>Bacteria</taxon>
        <taxon>Bacillati</taxon>
        <taxon>Bacillota</taxon>
        <taxon>Bacilli</taxon>
        <taxon>Bacillales</taxon>
        <taxon>Paenibacillaceae</taxon>
        <taxon>Paenibacillus</taxon>
    </lineage>
</organism>
<dbReference type="EMBL" id="CP091430">
    <property type="protein sequence ID" value="UVI29642.1"/>
    <property type="molecule type" value="Genomic_DNA"/>
</dbReference>